<evidence type="ECO:0000313" key="2">
    <source>
        <dbReference type="Proteomes" id="UP001519887"/>
    </source>
</evidence>
<evidence type="ECO:0000313" key="1">
    <source>
        <dbReference type="EMBL" id="MBW7462247.1"/>
    </source>
</evidence>
<dbReference type="Proteomes" id="UP001519887">
    <property type="component" value="Unassembled WGS sequence"/>
</dbReference>
<reference evidence="1 2" key="1">
    <citation type="submission" date="2021-07" db="EMBL/GenBank/DDBJ databases">
        <title>Paenibacillus radiodurans sp. nov., isolated from the southeastern edge of Tengger Desert.</title>
        <authorList>
            <person name="Zhang G."/>
        </authorList>
    </citation>
    <scope>NUCLEOTIDE SEQUENCE [LARGE SCALE GENOMIC DNA]</scope>
    <source>
        <strain evidence="1 2">CCM 7311</strain>
    </source>
</reference>
<organism evidence="1 2">
    <name type="scientific">Paenibacillus sepulcri</name>
    <dbReference type="NCBI Taxonomy" id="359917"/>
    <lineage>
        <taxon>Bacteria</taxon>
        <taxon>Bacillati</taxon>
        <taxon>Bacillota</taxon>
        <taxon>Bacilli</taxon>
        <taxon>Bacillales</taxon>
        <taxon>Paenibacillaceae</taxon>
        <taxon>Paenibacillus</taxon>
    </lineage>
</organism>
<sequence>AFHEAGRHLDDLNRALRQVSDTIADYGRLYASFDRLHLAVITRVEDPLNVLVPEISLLAQSIFLQLFKSVQMDLYALISEREQSETFGYASAAGISFLRELEGMQRPDYAYSAR</sequence>
<gene>
    <name evidence="1" type="ORF">K0U00_50170</name>
</gene>
<feature type="non-terminal residue" evidence="1">
    <location>
        <position position="1"/>
    </location>
</feature>
<accession>A0ABS7CMQ8</accession>
<protein>
    <submittedName>
        <fullName evidence="1">Transcription initiation factor TFIID</fullName>
    </submittedName>
</protein>
<dbReference type="EMBL" id="JAHZIK010003730">
    <property type="protein sequence ID" value="MBW7462247.1"/>
    <property type="molecule type" value="Genomic_DNA"/>
</dbReference>
<comment type="caution">
    <text evidence="1">The sequence shown here is derived from an EMBL/GenBank/DDBJ whole genome shotgun (WGS) entry which is preliminary data.</text>
</comment>
<proteinExistence type="predicted"/>
<name>A0ABS7CMQ8_9BACL</name>
<keyword evidence="2" id="KW-1185">Reference proteome</keyword>
<feature type="non-terminal residue" evidence="1">
    <location>
        <position position="114"/>
    </location>
</feature>